<name>A0A1I7X3S3_HETBA</name>
<dbReference type="WBParaSite" id="Hba_12254">
    <property type="protein sequence ID" value="Hba_12254"/>
    <property type="gene ID" value="Hba_12254"/>
</dbReference>
<evidence type="ECO:0000313" key="3">
    <source>
        <dbReference type="WBParaSite" id="Hba_12254"/>
    </source>
</evidence>
<accession>A0A1I7X3S3</accession>
<evidence type="ECO:0000313" key="2">
    <source>
        <dbReference type="Proteomes" id="UP000095283"/>
    </source>
</evidence>
<evidence type="ECO:0000256" key="1">
    <source>
        <dbReference type="SAM" id="MobiDB-lite"/>
    </source>
</evidence>
<dbReference type="AlphaFoldDB" id="A0A1I7X3S3"/>
<keyword evidence="2" id="KW-1185">Reference proteome</keyword>
<proteinExistence type="predicted"/>
<organism evidence="2 3">
    <name type="scientific">Heterorhabditis bacteriophora</name>
    <name type="common">Entomopathogenic nematode worm</name>
    <dbReference type="NCBI Taxonomy" id="37862"/>
    <lineage>
        <taxon>Eukaryota</taxon>
        <taxon>Metazoa</taxon>
        <taxon>Ecdysozoa</taxon>
        <taxon>Nematoda</taxon>
        <taxon>Chromadorea</taxon>
        <taxon>Rhabditida</taxon>
        <taxon>Rhabditina</taxon>
        <taxon>Rhabditomorpha</taxon>
        <taxon>Strongyloidea</taxon>
        <taxon>Heterorhabditidae</taxon>
        <taxon>Heterorhabditis</taxon>
    </lineage>
</organism>
<protein>
    <submittedName>
        <fullName evidence="3">Plug domain-containing protein</fullName>
    </submittedName>
</protein>
<reference evidence="3" key="1">
    <citation type="submission" date="2016-11" db="UniProtKB">
        <authorList>
            <consortium name="WormBaseParasite"/>
        </authorList>
    </citation>
    <scope>IDENTIFICATION</scope>
</reference>
<feature type="region of interest" description="Disordered" evidence="1">
    <location>
        <begin position="1"/>
        <end position="35"/>
    </location>
</feature>
<feature type="compositionally biased region" description="Polar residues" evidence="1">
    <location>
        <begin position="1"/>
        <end position="28"/>
    </location>
</feature>
<dbReference type="Proteomes" id="UP000095283">
    <property type="component" value="Unplaced"/>
</dbReference>
<sequence length="111" mass="12322">MSSLEDSPPQYQKWNYDTTESISGSNTPDDYVTPKNPGVMAEKLIAERTASNVMIVKAPAARSISVIVDRNRRAARIVGLYRLRQAYMEIMHKANLGGFPRSLGVSYMNGV</sequence>